<dbReference type="PATRIC" id="fig|545.12.peg.1510"/>
<organism evidence="1">
    <name type="scientific">Citrobacter koseri</name>
    <name type="common">Citrobacter diversus</name>
    <dbReference type="NCBI Taxonomy" id="545"/>
    <lineage>
        <taxon>Bacteria</taxon>
        <taxon>Pseudomonadati</taxon>
        <taxon>Pseudomonadota</taxon>
        <taxon>Gammaproteobacteria</taxon>
        <taxon>Enterobacterales</taxon>
        <taxon>Enterobacteriaceae</taxon>
        <taxon>Citrobacter</taxon>
    </lineage>
</organism>
<proteinExistence type="predicted"/>
<name>A0A078LE60_CITKO</name>
<dbReference type="InterPro" id="IPR017030">
    <property type="entry name" value="Vir_effector_SfrC"/>
</dbReference>
<gene>
    <name evidence="1" type="ORF">BN1086_01508</name>
</gene>
<protein>
    <submittedName>
        <fullName evidence="1">Virulence effector protein</fullName>
    </submittedName>
</protein>
<dbReference type="AlphaFoldDB" id="A0A078LE60"/>
<dbReference type="PIRSF" id="PIRSF034586">
    <property type="entry name" value="Vir_effector_SfrC"/>
    <property type="match status" value="1"/>
</dbReference>
<evidence type="ECO:0000313" key="1">
    <source>
        <dbReference type="EMBL" id="CDZ83391.1"/>
    </source>
</evidence>
<dbReference type="Pfam" id="PF10139">
    <property type="entry name" value="Virul_Fac"/>
    <property type="match status" value="2"/>
</dbReference>
<accession>A0A078LE60</accession>
<reference evidence="1" key="1">
    <citation type="submission" date="2014-06" db="EMBL/GenBank/DDBJ databases">
        <authorList>
            <person name="Urmite Genomes Urmite Genomes"/>
        </authorList>
    </citation>
    <scope>NUCLEOTIDE SEQUENCE</scope>
</reference>
<dbReference type="EMBL" id="LK931336">
    <property type="protein sequence ID" value="CDZ83391.1"/>
    <property type="molecule type" value="Genomic_DNA"/>
</dbReference>
<sequence>MSKTLNTTQAAIEWVNHTRQHAVRLDDEADALLAQLTLAAAGESALNAAQQARGSIGLYGHSQSSKAHLLGALCGNGEGKLNIATPDRCFDYFTHINPGHAPANMAIRFTQDESAAVDSEWPLRLRLISEAELVQLFITWASASPDNRQVEKSIIETRLEKWQTLRQRQPVQGVTAEDVAAIARFWRTCVPVGQQQIDDALWHQFASLLPSVDLTTRASAWALLWGEQPELTQQWLTLARTLQQTGHAQELAAPLSLLVDHFGLPAESFLTQGALSGNDAQSDVVVHPVEHHQLLNAVSLSLDSLALLTRELVLSVENTALDNVDLLDIPLAPDAHPHPLWRAKLGWMLEHYRQHLQPDVLVICNATSARSQTPAAARTLLGWVNDTQPLRDAALPGVVWAITPQDARFTTQQNLDEAVQQLMGKPGLHWGTLQALDKHSLQRLVEWLSQATSPLQRQARLASLCEQHQQRLHDLLLSHITPKDSGSKATESVIRQLQGQAARHGELLDGLLPPIHHFESLLRIQQPREEQVSGLFNEAIDLFADEPDAPRPAENKETGYLAHKMWINHVRQWSRNESNARRLGLESHTLRLVVDILITASYRLNVPQQLQQIMQREEVCGAQLHAGIGNFIAWLGYENVAEDARPASRFQKGSAIFSAPRLQPMARLTQLDEQPVHAASRYVYDWLVALYTRANENKGYQHPQDVSDADKKRLMALLNA</sequence>